<feature type="transmembrane region" description="Helical" evidence="1">
    <location>
        <begin position="56"/>
        <end position="76"/>
    </location>
</feature>
<feature type="transmembrane region" description="Helical" evidence="1">
    <location>
        <begin position="23"/>
        <end position="44"/>
    </location>
</feature>
<keyword evidence="1" id="KW-0812">Transmembrane</keyword>
<keyword evidence="1" id="KW-0472">Membrane</keyword>
<sequence>MQPLPFEIADERGGRIAADWEEVLILVVAIVLPAGVLWWNGYALQEILALLAEESYLNPFSLMLGLALVAILWRVARALFTAFSLRRGGAAMLEVKPGSRLRQGGRLVGAIRLGPGAVARLDGHAPRVELVCEDVYAVEHVGDIQRKPRLIPIESARVASSDLAIIDSGHFEFTLAFPSRLKPLAAFIERADGTGRGATFVTLPFMKPRLIGGESRKPRSRRWRVEVLGRGTLASFDLSGYAEGSAANAH</sequence>
<evidence type="ECO:0000256" key="1">
    <source>
        <dbReference type="SAM" id="Phobius"/>
    </source>
</evidence>
<proteinExistence type="predicted"/>
<evidence type="ECO:0000313" key="3">
    <source>
        <dbReference type="Proteomes" id="UP001162780"/>
    </source>
</evidence>
<keyword evidence="1" id="KW-1133">Transmembrane helix</keyword>
<name>A0ABY7GKT5_9GAMM</name>
<evidence type="ECO:0000313" key="2">
    <source>
        <dbReference type="EMBL" id="WAR45102.1"/>
    </source>
</evidence>
<protein>
    <submittedName>
        <fullName evidence="2">Uncharacterized protein</fullName>
    </submittedName>
</protein>
<accession>A0ABY7GKT5</accession>
<dbReference type="EMBL" id="CP113517">
    <property type="protein sequence ID" value="WAR45102.1"/>
    <property type="molecule type" value="Genomic_DNA"/>
</dbReference>
<dbReference type="RefSeq" id="WP_255190069.1">
    <property type="nucleotide sequence ID" value="NZ_CP113517.1"/>
</dbReference>
<dbReference type="Proteomes" id="UP001162780">
    <property type="component" value="Chromosome"/>
</dbReference>
<organism evidence="2 3">
    <name type="scientific">Methylomonas rapida</name>
    <dbReference type="NCBI Taxonomy" id="2963939"/>
    <lineage>
        <taxon>Bacteria</taxon>
        <taxon>Pseudomonadati</taxon>
        <taxon>Pseudomonadota</taxon>
        <taxon>Gammaproteobacteria</taxon>
        <taxon>Methylococcales</taxon>
        <taxon>Methylococcaceae</taxon>
        <taxon>Methylomonas</taxon>
    </lineage>
</organism>
<gene>
    <name evidence="2" type="ORF">NM686_000925</name>
</gene>
<reference evidence="2" key="1">
    <citation type="submission" date="2022-11" db="EMBL/GenBank/DDBJ databases">
        <title>Methylomonas rapida sp. nov., Carotenoid-Producing Obligate Methanotrophs with High Growth Characteristics and Biotechnological Potential.</title>
        <authorList>
            <person name="Tikhonova E.N."/>
            <person name="Suleimanov R.Z."/>
            <person name="Miroshnikov K."/>
            <person name="Oshkin I.Y."/>
            <person name="Belova S.E."/>
            <person name="Danilova O.V."/>
            <person name="Ashikhmin A."/>
            <person name="Konopkin A."/>
            <person name="But S.Y."/>
            <person name="Khmelenina V.N."/>
            <person name="Kuznetsov N."/>
            <person name="Pimenov N.V."/>
            <person name="Dedysh S.N."/>
        </authorList>
    </citation>
    <scope>NUCLEOTIDE SEQUENCE</scope>
    <source>
        <strain evidence="2">MP1</strain>
    </source>
</reference>
<keyword evidence="3" id="KW-1185">Reference proteome</keyword>